<name>A0ABR1UZ45_9PEZI</name>
<comment type="caution">
    <text evidence="1">The sequence shown here is derived from an EMBL/GenBank/DDBJ whole genome shotgun (WGS) entry which is preliminary data.</text>
</comment>
<reference evidence="1 2" key="1">
    <citation type="submission" date="2023-01" db="EMBL/GenBank/DDBJ databases">
        <title>Analysis of 21 Apiospora genomes using comparative genomics revels a genus with tremendous synthesis potential of carbohydrate active enzymes and secondary metabolites.</title>
        <authorList>
            <person name="Sorensen T."/>
        </authorList>
    </citation>
    <scope>NUCLEOTIDE SEQUENCE [LARGE SCALE GENOMIC DNA]</scope>
    <source>
        <strain evidence="1 2">CBS 114990</strain>
    </source>
</reference>
<evidence type="ECO:0008006" key="3">
    <source>
        <dbReference type="Google" id="ProtNLM"/>
    </source>
</evidence>
<gene>
    <name evidence="1" type="ORF">PG997_015191</name>
</gene>
<organism evidence="1 2">
    <name type="scientific">Apiospora hydei</name>
    <dbReference type="NCBI Taxonomy" id="1337664"/>
    <lineage>
        <taxon>Eukaryota</taxon>
        <taxon>Fungi</taxon>
        <taxon>Dikarya</taxon>
        <taxon>Ascomycota</taxon>
        <taxon>Pezizomycotina</taxon>
        <taxon>Sordariomycetes</taxon>
        <taxon>Xylariomycetidae</taxon>
        <taxon>Amphisphaeriales</taxon>
        <taxon>Apiosporaceae</taxon>
        <taxon>Apiospora</taxon>
    </lineage>
</organism>
<sequence length="494" mass="56673">MRDLPLEIIDRIVHFLPGGQDERRKGTPEDGRPRLAPYAAISPQFLEAVQRRVWRSLYVSTCLLDDCAQHLQGRRPGWLRSLTFRFDLPDVETAKLGWYEQPAETVAASEEFGLHMRRLFDILSRLEPKGTHDVHLHLADVAHLEAPDDMSYRGRTRITLPRADELPLLHCVSRLSFAAWRRQPAPNVQLEIAARMPDLTALHLVLHQFGLKDSALLRQDRRSLAEALTTYSEQTRDVAHAGFSMILDSRSFLRHMDPRAYDLLGASLRGWSQRLTSLRVQGVFNASLFWPQASESNDDKSTVKEPEWPGMQSFEVRLERYAPDLQWYFVPPADPAQDPKFQLLLLSRDEPIEIPGPPYSDDSDEEEVFAICNIPHEDTMQPLFASWAKALSRMPSLRTARIVFRVEMLNIQARKVSLQDWAVVYEAPGHQNKDAAWYDKLSPQERACRRLIFHNTRGWRPTQDTLDLLKAVGSSSWPGTEMAVLAVFWDTIVR</sequence>
<proteinExistence type="predicted"/>
<accession>A0ABR1UZ45</accession>
<dbReference type="GeneID" id="92052565"/>
<dbReference type="Proteomes" id="UP001433268">
    <property type="component" value="Unassembled WGS sequence"/>
</dbReference>
<protein>
    <recommendedName>
        <fullName evidence="3">F-box domain-containing protein</fullName>
    </recommendedName>
</protein>
<keyword evidence="2" id="KW-1185">Reference proteome</keyword>
<dbReference type="EMBL" id="JAQQWN010000010">
    <property type="protein sequence ID" value="KAK8063094.1"/>
    <property type="molecule type" value="Genomic_DNA"/>
</dbReference>
<dbReference type="RefSeq" id="XP_066661693.1">
    <property type="nucleotide sequence ID" value="XM_066819505.1"/>
</dbReference>
<evidence type="ECO:0000313" key="2">
    <source>
        <dbReference type="Proteomes" id="UP001433268"/>
    </source>
</evidence>
<evidence type="ECO:0000313" key="1">
    <source>
        <dbReference type="EMBL" id="KAK8063094.1"/>
    </source>
</evidence>